<evidence type="ECO:0000256" key="11">
    <source>
        <dbReference type="ARBA" id="ARBA00047906"/>
    </source>
</evidence>
<dbReference type="Proteomes" id="UP000664859">
    <property type="component" value="Unassembled WGS sequence"/>
</dbReference>
<keyword evidence="4" id="KW-1000">Mitochondrion outer membrane</keyword>
<evidence type="ECO:0000313" key="15">
    <source>
        <dbReference type="Proteomes" id="UP000664859"/>
    </source>
</evidence>
<keyword evidence="7" id="KW-0496">Mitochondrion</keyword>
<evidence type="ECO:0000256" key="4">
    <source>
        <dbReference type="ARBA" id="ARBA00022787"/>
    </source>
</evidence>
<dbReference type="InterPro" id="IPR002123">
    <property type="entry name" value="Plipid/glycerol_acylTrfase"/>
</dbReference>
<evidence type="ECO:0000256" key="7">
    <source>
        <dbReference type="ARBA" id="ARBA00023128"/>
    </source>
</evidence>
<gene>
    <name evidence="14" type="ORF">JKP88DRAFT_266791</name>
</gene>
<keyword evidence="8" id="KW-0472">Membrane</keyword>
<evidence type="ECO:0000256" key="1">
    <source>
        <dbReference type="ARBA" id="ARBA00004137"/>
    </source>
</evidence>
<evidence type="ECO:0000256" key="5">
    <source>
        <dbReference type="ARBA" id="ARBA00022792"/>
    </source>
</evidence>
<dbReference type="AlphaFoldDB" id="A0A835ZCU4"/>
<proteinExistence type="inferred from homology"/>
<keyword evidence="9" id="KW-0012">Acyltransferase</keyword>
<comment type="similarity">
    <text evidence="2 12">Belongs to the taffazin family.</text>
</comment>
<name>A0A835ZCU4_9STRA</name>
<evidence type="ECO:0000313" key="14">
    <source>
        <dbReference type="EMBL" id="KAG5190723.1"/>
    </source>
</evidence>
<feature type="domain" description="Phospholipid/glycerol acyltransferase" evidence="13">
    <location>
        <begin position="159"/>
        <end position="296"/>
    </location>
</feature>
<dbReference type="GO" id="GO:0008374">
    <property type="term" value="F:O-acyltransferase activity"/>
    <property type="evidence" value="ECO:0007669"/>
    <property type="project" value="TreeGrafter"/>
</dbReference>
<evidence type="ECO:0000256" key="9">
    <source>
        <dbReference type="ARBA" id="ARBA00023315"/>
    </source>
</evidence>
<evidence type="ECO:0000256" key="10">
    <source>
        <dbReference type="ARBA" id="ARBA00024323"/>
    </source>
</evidence>
<dbReference type="InterPro" id="IPR000872">
    <property type="entry name" value="Tafazzin"/>
</dbReference>
<keyword evidence="6" id="KW-0443">Lipid metabolism</keyword>
<keyword evidence="15" id="KW-1185">Reference proteome</keyword>
<accession>A0A835ZCU4</accession>
<sequence length="408" mass="44162">MSATHSLLLTCRGAHSRACNLAAHFHIRPRCASRQTSMSSHRASPVAAYAARVHCQTSLTVHDMTCQLTGTIPLSPAPPPLTRSYRPTPYSDPPKDALAERAHEVEPLLMALTRRLLFLVGTVGCKALLQVANTCRITKDEHYAAFLRAVEARGNGTPLITVSNHACPLDDPCMLAALMPFRLAALKPELMRFTICSQDICFNNGVLESFFGAAKVMPIARGEGIDQRLLQNMQRRLASGAWCHIFPEGSCFQTGSLSGRTGEGRQRLGRLKWGVGKLIAHAPCPPVVFPLFHTGMQGVTPLHPNSRKYFSLVSALTPLADGPVSWGSAAPAGADPHGTPRVNVVLFDENPHSQRHPTPCCRRGVICGAGNVRCMIPVSFAQRDSLAVTTSRCSIAPRCEARTLQLLS</sequence>
<dbReference type="CDD" id="cd07989">
    <property type="entry name" value="LPLAT_AGPAT-like"/>
    <property type="match status" value="1"/>
</dbReference>
<comment type="catalytic activity">
    <reaction evidence="11">
        <text>1'-[1,2-diacyl-sn-glycero-3-phospho],3'-[1-acyl-sn-glycero-3-phospho]-glycerol + a 1,2-diacyl-sn-glycero-3-phosphocholine = a cardiolipin + a 1-acyl-sn-glycero-3-phosphocholine</text>
        <dbReference type="Rhea" id="RHEA:33731"/>
        <dbReference type="ChEBI" id="CHEBI:57643"/>
        <dbReference type="ChEBI" id="CHEBI:58168"/>
        <dbReference type="ChEBI" id="CHEBI:62237"/>
        <dbReference type="ChEBI" id="CHEBI:64743"/>
    </reaction>
    <physiologicalReaction direction="left-to-right" evidence="11">
        <dbReference type="Rhea" id="RHEA:33732"/>
    </physiologicalReaction>
    <physiologicalReaction direction="right-to-left" evidence="11">
        <dbReference type="Rhea" id="RHEA:33733"/>
    </physiologicalReaction>
</comment>
<keyword evidence="5" id="KW-0999">Mitochondrion inner membrane</keyword>
<dbReference type="EMBL" id="JAFCMP010000029">
    <property type="protein sequence ID" value="KAG5190723.1"/>
    <property type="molecule type" value="Genomic_DNA"/>
</dbReference>
<evidence type="ECO:0000256" key="6">
    <source>
        <dbReference type="ARBA" id="ARBA00023098"/>
    </source>
</evidence>
<keyword evidence="3" id="KW-0808">Transferase</keyword>
<reference evidence="14" key="1">
    <citation type="submission" date="2021-02" db="EMBL/GenBank/DDBJ databases">
        <title>First Annotated Genome of the Yellow-green Alga Tribonema minus.</title>
        <authorList>
            <person name="Mahan K.M."/>
        </authorList>
    </citation>
    <scope>NUCLEOTIDE SEQUENCE</scope>
    <source>
        <strain evidence="14">UTEX B ZZ1240</strain>
    </source>
</reference>
<dbReference type="SUPFAM" id="SSF69593">
    <property type="entry name" value="Glycerol-3-phosphate (1)-acyltransferase"/>
    <property type="match status" value="1"/>
</dbReference>
<dbReference type="PANTHER" id="PTHR12497">
    <property type="entry name" value="TAZ PROTEIN TAFAZZIN"/>
    <property type="match status" value="1"/>
</dbReference>
<evidence type="ECO:0000256" key="12">
    <source>
        <dbReference type="RuleBase" id="RU365062"/>
    </source>
</evidence>
<comment type="caution">
    <text evidence="14">The sequence shown here is derived from an EMBL/GenBank/DDBJ whole genome shotgun (WGS) entry which is preliminary data.</text>
</comment>
<dbReference type="OrthoDB" id="193467at2759"/>
<organism evidence="14 15">
    <name type="scientific">Tribonema minus</name>
    <dbReference type="NCBI Taxonomy" id="303371"/>
    <lineage>
        <taxon>Eukaryota</taxon>
        <taxon>Sar</taxon>
        <taxon>Stramenopiles</taxon>
        <taxon>Ochrophyta</taxon>
        <taxon>PX clade</taxon>
        <taxon>Xanthophyceae</taxon>
        <taxon>Tribonematales</taxon>
        <taxon>Tribonemataceae</taxon>
        <taxon>Tribonema</taxon>
    </lineage>
</organism>
<dbReference type="GO" id="GO:0005743">
    <property type="term" value="C:mitochondrial inner membrane"/>
    <property type="evidence" value="ECO:0007669"/>
    <property type="project" value="UniProtKB-SubCell"/>
</dbReference>
<protein>
    <recommendedName>
        <fullName evidence="12">Tafazzin family protein</fullName>
    </recommendedName>
</protein>
<evidence type="ECO:0000256" key="8">
    <source>
        <dbReference type="ARBA" id="ARBA00023136"/>
    </source>
</evidence>
<evidence type="ECO:0000256" key="3">
    <source>
        <dbReference type="ARBA" id="ARBA00022679"/>
    </source>
</evidence>
<dbReference type="Pfam" id="PF01553">
    <property type="entry name" value="Acyltransferase"/>
    <property type="match status" value="1"/>
</dbReference>
<dbReference type="PANTHER" id="PTHR12497:SF0">
    <property type="entry name" value="TAFAZZIN"/>
    <property type="match status" value="1"/>
</dbReference>
<dbReference type="SMART" id="SM00563">
    <property type="entry name" value="PlsC"/>
    <property type="match status" value="1"/>
</dbReference>
<evidence type="ECO:0000256" key="2">
    <source>
        <dbReference type="ARBA" id="ARBA00010524"/>
    </source>
</evidence>
<dbReference type="GO" id="GO:0006644">
    <property type="term" value="P:phospholipid metabolic process"/>
    <property type="evidence" value="ECO:0007669"/>
    <property type="project" value="InterPro"/>
</dbReference>
<evidence type="ECO:0000259" key="13">
    <source>
        <dbReference type="SMART" id="SM00563"/>
    </source>
</evidence>
<dbReference type="PRINTS" id="PR00979">
    <property type="entry name" value="TAFAZZIN"/>
</dbReference>
<comment type="subcellular location">
    <subcellularLocation>
        <location evidence="1">Mitochondrion inner membrane</location>
        <topology evidence="1">Peripheral membrane protein</topology>
        <orientation evidence="1">Intermembrane side</orientation>
    </subcellularLocation>
    <subcellularLocation>
        <location evidence="10">Mitochondrion outer membrane</location>
        <topology evidence="10">Peripheral membrane protein</topology>
        <orientation evidence="10">Intermembrane side</orientation>
    </subcellularLocation>
</comment>
<dbReference type="GO" id="GO:0005741">
    <property type="term" value="C:mitochondrial outer membrane"/>
    <property type="evidence" value="ECO:0007669"/>
    <property type="project" value="UniProtKB-SubCell"/>
</dbReference>